<accession>A0A1G4BKB6</accession>
<feature type="transmembrane region" description="Helical" evidence="6">
    <location>
        <begin position="174"/>
        <end position="192"/>
    </location>
</feature>
<keyword evidence="2 6" id="KW-0812">Transmembrane</keyword>
<keyword evidence="9" id="KW-1185">Reference proteome</keyword>
<dbReference type="GO" id="GO:0071944">
    <property type="term" value="C:cell periphery"/>
    <property type="evidence" value="ECO:0007669"/>
    <property type="project" value="UniProtKB-ARBA"/>
</dbReference>
<dbReference type="Proteomes" id="UP000176998">
    <property type="component" value="Unassembled WGS sequence"/>
</dbReference>
<feature type="chain" id="PRO_5009602987" evidence="7">
    <location>
        <begin position="25"/>
        <end position="400"/>
    </location>
</feature>
<dbReference type="GeneID" id="34556099"/>
<dbReference type="PANTHER" id="PTHR15549">
    <property type="entry name" value="PAIRED IMMUNOGLOBULIN-LIKE TYPE 2 RECEPTOR"/>
    <property type="match status" value="1"/>
</dbReference>
<gene>
    <name evidence="8" type="ORF">CORC01_02939</name>
</gene>
<dbReference type="EMBL" id="MJBS01000017">
    <property type="protein sequence ID" value="OHF01748.1"/>
    <property type="molecule type" value="Genomic_DNA"/>
</dbReference>
<evidence type="ECO:0000256" key="3">
    <source>
        <dbReference type="ARBA" id="ARBA00022989"/>
    </source>
</evidence>
<evidence type="ECO:0000256" key="6">
    <source>
        <dbReference type="SAM" id="Phobius"/>
    </source>
</evidence>
<feature type="region of interest" description="Disordered" evidence="5">
    <location>
        <begin position="295"/>
        <end position="320"/>
    </location>
</feature>
<evidence type="ECO:0000256" key="1">
    <source>
        <dbReference type="ARBA" id="ARBA00004167"/>
    </source>
</evidence>
<dbReference type="OrthoDB" id="4845881at2759"/>
<comment type="subcellular location">
    <subcellularLocation>
        <location evidence="1">Membrane</location>
        <topology evidence="1">Single-pass membrane protein</topology>
    </subcellularLocation>
</comment>
<keyword evidence="4 6" id="KW-0472">Membrane</keyword>
<dbReference type="GO" id="GO:0016020">
    <property type="term" value="C:membrane"/>
    <property type="evidence" value="ECO:0007669"/>
    <property type="project" value="UniProtKB-SubCell"/>
</dbReference>
<feature type="compositionally biased region" description="Low complexity" evidence="5">
    <location>
        <begin position="339"/>
        <end position="348"/>
    </location>
</feature>
<keyword evidence="3 6" id="KW-1133">Transmembrane helix</keyword>
<evidence type="ECO:0000313" key="9">
    <source>
        <dbReference type="Proteomes" id="UP000176998"/>
    </source>
</evidence>
<keyword evidence="7" id="KW-0732">Signal</keyword>
<comment type="caution">
    <text evidence="8">The sequence shown here is derived from an EMBL/GenBank/DDBJ whole genome shotgun (WGS) entry which is preliminary data.</text>
</comment>
<name>A0A1G4BKB6_9PEZI</name>
<organism evidence="8 9">
    <name type="scientific">Colletotrichum orchidophilum</name>
    <dbReference type="NCBI Taxonomy" id="1209926"/>
    <lineage>
        <taxon>Eukaryota</taxon>
        <taxon>Fungi</taxon>
        <taxon>Dikarya</taxon>
        <taxon>Ascomycota</taxon>
        <taxon>Pezizomycotina</taxon>
        <taxon>Sordariomycetes</taxon>
        <taxon>Hypocreomycetidae</taxon>
        <taxon>Glomerellales</taxon>
        <taxon>Glomerellaceae</taxon>
        <taxon>Colletotrichum</taxon>
    </lineage>
</organism>
<dbReference type="AlphaFoldDB" id="A0A1G4BKB6"/>
<feature type="signal peptide" evidence="7">
    <location>
        <begin position="1"/>
        <end position="24"/>
    </location>
</feature>
<dbReference type="PANTHER" id="PTHR15549:SF26">
    <property type="entry name" value="AXIAL BUDDING PATTERN PROTEIN 2-RELATED"/>
    <property type="match status" value="1"/>
</dbReference>
<feature type="region of interest" description="Disordered" evidence="5">
    <location>
        <begin position="339"/>
        <end position="400"/>
    </location>
</feature>
<protein>
    <submittedName>
        <fullName evidence="8">Uncharacterized protein</fullName>
    </submittedName>
</protein>
<evidence type="ECO:0000256" key="7">
    <source>
        <dbReference type="SAM" id="SignalP"/>
    </source>
</evidence>
<dbReference type="InterPro" id="IPR051694">
    <property type="entry name" value="Immunoregulatory_rcpt-like"/>
</dbReference>
<reference evidence="8 9" key="1">
    <citation type="submission" date="2016-09" db="EMBL/GenBank/DDBJ databases">
        <authorList>
            <person name="Capua I."/>
            <person name="De Benedictis P."/>
            <person name="Joannis T."/>
            <person name="Lombin L.H."/>
            <person name="Cattoli G."/>
        </authorList>
    </citation>
    <scope>NUCLEOTIDE SEQUENCE [LARGE SCALE GENOMIC DNA]</scope>
    <source>
        <strain evidence="8 9">IMI 309357</strain>
    </source>
</reference>
<evidence type="ECO:0000256" key="4">
    <source>
        <dbReference type="ARBA" id="ARBA00023136"/>
    </source>
</evidence>
<proteinExistence type="predicted"/>
<sequence>MHSELVPALGFLAGLLATARPVSARPDIYARSQQIRQEHAQECAEDLADVLDNAPTMSMSWGATACDYVSTLSGLELSVTYASFRSRMSSWYLDDLDDITKVEASCTQYASIFSQIRNCYVTGAVPTAAISTTPTLSSTAVTTTSTGAGGITTATVTTTSTPDSGRGMDDGAKAGLAIGIILAILLLMFIGYKFSMKYRQKKLADAAAMAANGNTGPRMGAAAATAGGAMGAAAMEITKSRAQQSEVFAFKPELSGESRPTFELDPRSISELDPAAAVAARGGATGVHRYVAELDPDPPTELSELPADNYDPTAAKNSPPPAYVSPVADTGTWNALPSAVSPVSPDSSTMQSQGPGVPTIPEADVSHGADGGSTGVADGVPTKPNETVQHGWGRGWMRRA</sequence>
<evidence type="ECO:0000256" key="2">
    <source>
        <dbReference type="ARBA" id="ARBA00022692"/>
    </source>
</evidence>
<dbReference type="RefSeq" id="XP_022478890.1">
    <property type="nucleotide sequence ID" value="XM_022614589.1"/>
</dbReference>
<evidence type="ECO:0000256" key="5">
    <source>
        <dbReference type="SAM" id="MobiDB-lite"/>
    </source>
</evidence>
<dbReference type="STRING" id="1209926.A0A1G4BKB6"/>
<evidence type="ECO:0000313" key="8">
    <source>
        <dbReference type="EMBL" id="OHF01748.1"/>
    </source>
</evidence>